<evidence type="ECO:0000256" key="1">
    <source>
        <dbReference type="ARBA" id="ARBA00022827"/>
    </source>
</evidence>
<dbReference type="EMBL" id="PUIV01000004">
    <property type="protein sequence ID" value="PWB95090.1"/>
    <property type="molecule type" value="Genomic_DNA"/>
</dbReference>
<feature type="region of interest" description="Disordered" evidence="2">
    <location>
        <begin position="1"/>
        <end position="32"/>
    </location>
</feature>
<dbReference type="InterPro" id="IPR016166">
    <property type="entry name" value="FAD-bd_PCMH"/>
</dbReference>
<dbReference type="Proteomes" id="UP000245137">
    <property type="component" value="Unassembled WGS sequence"/>
</dbReference>
<keyword evidence="1" id="KW-0274">FAD</keyword>
<feature type="compositionally biased region" description="Polar residues" evidence="2">
    <location>
        <begin position="1"/>
        <end position="10"/>
    </location>
</feature>
<organism evidence="4 5">
    <name type="scientific">Methylosinus sporium</name>
    <dbReference type="NCBI Taxonomy" id="428"/>
    <lineage>
        <taxon>Bacteria</taxon>
        <taxon>Pseudomonadati</taxon>
        <taxon>Pseudomonadota</taxon>
        <taxon>Alphaproteobacteria</taxon>
        <taxon>Hyphomicrobiales</taxon>
        <taxon>Methylocystaceae</taxon>
        <taxon>Methylosinus</taxon>
    </lineage>
</organism>
<dbReference type="GO" id="GO:0016899">
    <property type="term" value="F:oxidoreductase activity, acting on the CH-OH group of donors, oxygen as acceptor"/>
    <property type="evidence" value="ECO:0007669"/>
    <property type="project" value="InterPro"/>
</dbReference>
<keyword evidence="5" id="KW-1185">Reference proteome</keyword>
<dbReference type="PROSITE" id="PS51387">
    <property type="entry name" value="FAD_PCMH"/>
    <property type="match status" value="1"/>
</dbReference>
<dbReference type="AlphaFoldDB" id="A0A2U1SU12"/>
<accession>A0A2U1SU12</accession>
<evidence type="ECO:0000313" key="4">
    <source>
        <dbReference type="EMBL" id="PWB95090.1"/>
    </source>
</evidence>
<keyword evidence="1" id="KW-0285">Flavoprotein</keyword>
<dbReference type="InterPro" id="IPR016169">
    <property type="entry name" value="FAD-bd_PCMH_sub2"/>
</dbReference>
<dbReference type="SUPFAM" id="SSF56176">
    <property type="entry name" value="FAD-binding/transporter-associated domain-like"/>
    <property type="match status" value="1"/>
</dbReference>
<evidence type="ECO:0000313" key="5">
    <source>
        <dbReference type="Proteomes" id="UP000245137"/>
    </source>
</evidence>
<evidence type="ECO:0000259" key="3">
    <source>
        <dbReference type="PROSITE" id="PS51387"/>
    </source>
</evidence>
<proteinExistence type="predicted"/>
<dbReference type="GO" id="GO:0071949">
    <property type="term" value="F:FAD binding"/>
    <property type="evidence" value="ECO:0007669"/>
    <property type="project" value="InterPro"/>
</dbReference>
<dbReference type="InterPro" id="IPR006094">
    <property type="entry name" value="Oxid_FAD_bind_N"/>
</dbReference>
<dbReference type="PANTHER" id="PTHR43762">
    <property type="entry name" value="L-GULONOLACTONE OXIDASE"/>
    <property type="match status" value="1"/>
</dbReference>
<reference evidence="4 5" key="1">
    <citation type="journal article" date="2018" name="Appl. Microbiol. Biotechnol.">
        <title>Co-cultivation of the strictly anaerobic methanogen Methanosarcina barkeri with aerobic methanotrophs in an oxygen-limited membrane bioreactor.</title>
        <authorList>
            <person name="In 't Zandt M.H."/>
            <person name="van den Bosch T.J.M."/>
            <person name="Rijkers R."/>
            <person name="van Kessel M.A.H.J."/>
            <person name="Jetten M.S.M."/>
            <person name="Welte C.U."/>
        </authorList>
    </citation>
    <scope>NUCLEOTIDE SEQUENCE [LARGE SCALE GENOMIC DNA]</scope>
    <source>
        <strain evidence="4 5">DSM 17706</strain>
    </source>
</reference>
<dbReference type="PANTHER" id="PTHR43762:SF1">
    <property type="entry name" value="D-ARABINONO-1,4-LACTONE OXIDASE"/>
    <property type="match status" value="1"/>
</dbReference>
<sequence>MTKGSNSMSSDFAKRDGVRSWGRTSNHSQHVARPRFRDELNGLIGDAEASSRLASGLRRSYGDSCLNSDGALIDMRGLDRLIAFDDRTGTLCAEAGASLSQILAFSAPRGWFLPTTPGTRFVTLGGAVANDVHGKNHHAAGSFGRHIESIGLLRSDGARRILSPTAEPDLFAATIGGLGLTGIIEWAELRLERIASAYLDVETIPYRCLAEFWALAEQSAENFEHTVAWIDCVSRGTKFGRGLFSRANWRADDALDAHDDRTWKSIPCDAPVFLLDRLAIAGFNELYYRKSCARRGLRRQHYASYFYPLDALRGWNRLYGRRGMFQYQCVIPRSEAREAIAILLDEITRSGQASFLAVLKTFGELASPGLLSFPRAGVTLALDFPNRGMDTLRLMSRLDAIVEEARGALYPAKDGRMTGKMFRHSFPRWREFVVHRDPAMSSDFWRRVSS</sequence>
<gene>
    <name evidence="4" type="ORF">C5689_04695</name>
</gene>
<protein>
    <submittedName>
        <fullName evidence="4">FAD-binding oxidoreductase</fullName>
    </submittedName>
</protein>
<dbReference type="OrthoDB" id="143770at2"/>
<dbReference type="Pfam" id="PF01565">
    <property type="entry name" value="FAD_binding_4"/>
    <property type="match status" value="1"/>
</dbReference>
<name>A0A2U1SU12_METSR</name>
<comment type="caution">
    <text evidence="4">The sequence shown here is derived from an EMBL/GenBank/DDBJ whole genome shotgun (WGS) entry which is preliminary data.</text>
</comment>
<evidence type="ECO:0000256" key="2">
    <source>
        <dbReference type="SAM" id="MobiDB-lite"/>
    </source>
</evidence>
<feature type="domain" description="FAD-binding PCMH-type" evidence="3">
    <location>
        <begin position="24"/>
        <end position="194"/>
    </location>
</feature>
<dbReference type="Gene3D" id="3.30.465.10">
    <property type="match status" value="1"/>
</dbReference>
<dbReference type="InterPro" id="IPR036318">
    <property type="entry name" value="FAD-bd_PCMH-like_sf"/>
</dbReference>
<dbReference type="InterPro" id="IPR010031">
    <property type="entry name" value="FAD_lactone_oxidase-like"/>
</dbReference>